<feature type="domain" description="PARP catalytic" evidence="9">
    <location>
        <begin position="124"/>
        <end position="326"/>
    </location>
</feature>
<dbReference type="KEGG" id="lgi:LOTGIDRAFT_119348"/>
<dbReference type="Gene3D" id="3.40.50.410">
    <property type="entry name" value="von Willebrand factor, type A domain"/>
    <property type="match status" value="1"/>
</dbReference>
<feature type="domain" description="PARP alpha-helical" evidence="10">
    <location>
        <begin position="1"/>
        <end position="125"/>
    </location>
</feature>
<evidence type="ECO:0000259" key="9">
    <source>
        <dbReference type="PROSITE" id="PS51059"/>
    </source>
</evidence>
<evidence type="ECO:0000256" key="2">
    <source>
        <dbReference type="ARBA" id="ARBA00022676"/>
    </source>
</evidence>
<dbReference type="SUPFAM" id="SSF47587">
    <property type="entry name" value="Domain of poly(ADP-ribose) polymerase"/>
    <property type="match status" value="1"/>
</dbReference>
<dbReference type="InterPro" id="IPR031273">
    <property type="entry name" value="PARP4"/>
</dbReference>
<keyword evidence="2 7" id="KW-0328">Glycosyltransferase</keyword>
<dbReference type="PROSITE" id="PS51059">
    <property type="entry name" value="PARP_CATALYTIC"/>
    <property type="match status" value="1"/>
</dbReference>
<dbReference type="PROSITE" id="PS50234">
    <property type="entry name" value="VWFA"/>
    <property type="match status" value="1"/>
</dbReference>
<dbReference type="RefSeq" id="XP_009055955.1">
    <property type="nucleotide sequence ID" value="XM_009057707.1"/>
</dbReference>
<name>V4BW02_LOTGI</name>
<gene>
    <name evidence="12" type="ORF">LOTGIDRAFT_119348</name>
</gene>
<dbReference type="PANTHER" id="PTHR46530:SF1">
    <property type="entry name" value="PROTEIN MONO-ADP-RIBOSYLTRANSFERASE PARP4"/>
    <property type="match status" value="1"/>
</dbReference>
<dbReference type="GO" id="GO:0016779">
    <property type="term" value="F:nucleotidyltransferase activity"/>
    <property type="evidence" value="ECO:0007669"/>
    <property type="project" value="UniProtKB-KW"/>
</dbReference>
<evidence type="ECO:0000256" key="4">
    <source>
        <dbReference type="ARBA" id="ARBA00022695"/>
    </source>
</evidence>
<dbReference type="SUPFAM" id="SSF56399">
    <property type="entry name" value="ADP-ribosylation"/>
    <property type="match status" value="1"/>
</dbReference>
<dbReference type="OrthoDB" id="1729737at2759"/>
<dbReference type="InterPro" id="IPR013694">
    <property type="entry name" value="VIT"/>
</dbReference>
<evidence type="ECO:0000259" key="8">
    <source>
        <dbReference type="PROSITE" id="PS50234"/>
    </source>
</evidence>
<dbReference type="PROSITE" id="PS51060">
    <property type="entry name" value="PARP_ALPHA_HD"/>
    <property type="match status" value="1"/>
</dbReference>
<accession>V4BW02</accession>
<evidence type="ECO:0000259" key="11">
    <source>
        <dbReference type="PROSITE" id="PS51468"/>
    </source>
</evidence>
<dbReference type="Proteomes" id="UP000030746">
    <property type="component" value="Unassembled WGS sequence"/>
</dbReference>
<dbReference type="EC" id="2.4.2.-" evidence="7"/>
<evidence type="ECO:0000256" key="6">
    <source>
        <dbReference type="ARBA" id="ARBA00023242"/>
    </source>
</evidence>
<feature type="non-terminal residue" evidence="12">
    <location>
        <position position="1"/>
    </location>
</feature>
<evidence type="ECO:0000256" key="7">
    <source>
        <dbReference type="RuleBase" id="RU362114"/>
    </source>
</evidence>
<dbReference type="SUPFAM" id="SSF53300">
    <property type="entry name" value="vWA-like"/>
    <property type="match status" value="1"/>
</dbReference>
<keyword evidence="5 7" id="KW-0520">NAD</keyword>
<dbReference type="InterPro" id="IPR004102">
    <property type="entry name" value="Poly(ADP-ribose)pol_reg_dom"/>
</dbReference>
<keyword evidence="3 7" id="KW-0808">Transferase</keyword>
<dbReference type="STRING" id="225164.V4BW02"/>
<sequence length="990" mass="111872">LLKLIAEKSVRKEDLSSDVKRLVDYIWLEASGQLEDILTLPITDIKLQQIDKVEGVLLEIKKCLTNNDKNKITGLLSEFYSILPHKTEDIDNVDKRWLSNKQDLCQLIRDMISVTEATNWSIRSSSEAKYKALRCHIQHLDSNNTQFHTVKNNILQSLDSDMKVEIQNIYEVHRPIEDDSFAHKLHPKQLLYHSSRVENFVGLLSRGLLLPKVVVDDYGGKRTDAGLLGSGIYFANSASKSARYSSASKVIGSRFMLVCEVALGNIYKTTEYNSELKQPPDGYNSVHGVSSVDSDFKDDEYVIYNTNQQRIQYLVEFIIDGDQNKTLDITDIDNDIHIQPNSLLTQFDNIAIDDIKDVENPLDKVKPGLISTGSDKPVDLKSVHIKARLLDLAAQVIVLQEYYNSSTNSSIEAKYVFPLDDMAAVCGFEAFINGKHIIGEVKEKERARKEYKEAISEGHGAYLMDRDEETPDIFTVSVGNLPPGACVLIKITYVAELQVEGEEISFRLPGSVAPWKKDIAINDVTQSELDTFNLKQQKSTLQIAVEMPFDIVQLYSPTNKVLIKKTASKAVVRLCDYEQIGDGFQLLIGLNEIHVPRMWVEKTPSDSENRACMLTFYPEFESRDNEDCEIIFILDLSNSMTGHGLEDAKKLIYLTLHHLSEKSEFNILVFGTGYEELFTCSVKATESNLQTAKQFLKRLCADRGNTELYQPLHSLYLLPPTNTTRNIFIFSDGHINNDDTVLNTASLHSKHSRIFTFAVSSTANVHFLRGLARVSGGSYEYFDRKTKSKWEGKIKDQLNKACQPSLTSVCVEWQQFDDNLPEPIQAPRKITALFNGSRQVVYGFVPNCTLATLKAVIDGEEISTVVSTPDLNITTGQILHRLTARSVIRDWEDGMLSSDKTQHEVIKKNLKEYIINISKEYSLVTQFTSFIAVEKRDDKDLKQGRGPQIIDLVDQEDVDILSEISWPVTETPDLLLHDNKVVSDFIISIF</sequence>
<dbReference type="Gene3D" id="3.90.228.10">
    <property type="match status" value="1"/>
</dbReference>
<dbReference type="SMART" id="SM00327">
    <property type="entry name" value="VWA"/>
    <property type="match status" value="1"/>
</dbReference>
<dbReference type="Pfam" id="PF00644">
    <property type="entry name" value="PARP"/>
    <property type="match status" value="1"/>
</dbReference>
<protein>
    <recommendedName>
        <fullName evidence="7">Poly [ADP-ribose] polymerase</fullName>
        <shortName evidence="7">PARP</shortName>
        <ecNumber evidence="7">2.4.2.-</ecNumber>
    </recommendedName>
</protein>
<feature type="domain" description="VWFA" evidence="8">
    <location>
        <begin position="629"/>
        <end position="798"/>
    </location>
</feature>
<comment type="subcellular location">
    <subcellularLocation>
        <location evidence="1">Nucleus</location>
    </subcellularLocation>
</comment>
<evidence type="ECO:0000256" key="3">
    <source>
        <dbReference type="ARBA" id="ARBA00022679"/>
    </source>
</evidence>
<dbReference type="InterPro" id="IPR012317">
    <property type="entry name" value="Poly(ADP-ribose)pol_cat_dom"/>
</dbReference>
<dbReference type="PROSITE" id="PS51468">
    <property type="entry name" value="VIT"/>
    <property type="match status" value="1"/>
</dbReference>
<dbReference type="GO" id="GO:0005737">
    <property type="term" value="C:cytoplasm"/>
    <property type="evidence" value="ECO:0007669"/>
    <property type="project" value="TreeGrafter"/>
</dbReference>
<dbReference type="CTD" id="20231732"/>
<dbReference type="EMBL" id="KB201931">
    <property type="protein sequence ID" value="ESO93254.1"/>
    <property type="molecule type" value="Genomic_DNA"/>
</dbReference>
<keyword evidence="13" id="KW-1185">Reference proteome</keyword>
<dbReference type="Gene3D" id="1.20.142.10">
    <property type="entry name" value="Poly(ADP-ribose) polymerase, regulatory domain"/>
    <property type="match status" value="1"/>
</dbReference>
<evidence type="ECO:0000313" key="13">
    <source>
        <dbReference type="Proteomes" id="UP000030746"/>
    </source>
</evidence>
<dbReference type="Pfam" id="PF08487">
    <property type="entry name" value="VIT"/>
    <property type="match status" value="1"/>
</dbReference>
<dbReference type="GO" id="GO:0005634">
    <property type="term" value="C:nucleus"/>
    <property type="evidence" value="ECO:0007669"/>
    <property type="project" value="UniProtKB-SubCell"/>
</dbReference>
<evidence type="ECO:0000313" key="12">
    <source>
        <dbReference type="EMBL" id="ESO93254.1"/>
    </source>
</evidence>
<reference evidence="12 13" key="1">
    <citation type="journal article" date="2013" name="Nature">
        <title>Insights into bilaterian evolution from three spiralian genomes.</title>
        <authorList>
            <person name="Simakov O."/>
            <person name="Marletaz F."/>
            <person name="Cho S.J."/>
            <person name="Edsinger-Gonzales E."/>
            <person name="Havlak P."/>
            <person name="Hellsten U."/>
            <person name="Kuo D.H."/>
            <person name="Larsson T."/>
            <person name="Lv J."/>
            <person name="Arendt D."/>
            <person name="Savage R."/>
            <person name="Osoegawa K."/>
            <person name="de Jong P."/>
            <person name="Grimwood J."/>
            <person name="Chapman J.A."/>
            <person name="Shapiro H."/>
            <person name="Aerts A."/>
            <person name="Otillar R.P."/>
            <person name="Terry A.Y."/>
            <person name="Boore J.L."/>
            <person name="Grigoriev I.V."/>
            <person name="Lindberg D.R."/>
            <person name="Seaver E.C."/>
            <person name="Weisblat D.A."/>
            <person name="Putnam N.H."/>
            <person name="Rokhsar D.S."/>
        </authorList>
    </citation>
    <scope>NUCLEOTIDE SEQUENCE [LARGE SCALE GENOMIC DNA]</scope>
</reference>
<dbReference type="GO" id="GO:0003950">
    <property type="term" value="F:NAD+ poly-ADP-ribosyltransferase activity"/>
    <property type="evidence" value="ECO:0007669"/>
    <property type="project" value="UniProtKB-UniRule"/>
</dbReference>
<keyword evidence="6" id="KW-0539">Nucleus</keyword>
<dbReference type="PANTHER" id="PTHR46530">
    <property type="entry name" value="PROTEIN MONO-ADP-RIBOSYLTRANSFERASE PARP4"/>
    <property type="match status" value="1"/>
</dbReference>
<dbReference type="InterPro" id="IPR036616">
    <property type="entry name" value="Poly(ADP-ribose)pol_reg_dom_sf"/>
</dbReference>
<organism evidence="12 13">
    <name type="scientific">Lottia gigantea</name>
    <name type="common">Giant owl limpet</name>
    <dbReference type="NCBI Taxonomy" id="225164"/>
    <lineage>
        <taxon>Eukaryota</taxon>
        <taxon>Metazoa</taxon>
        <taxon>Spiralia</taxon>
        <taxon>Lophotrochozoa</taxon>
        <taxon>Mollusca</taxon>
        <taxon>Gastropoda</taxon>
        <taxon>Patellogastropoda</taxon>
        <taxon>Lottioidea</taxon>
        <taxon>Lottiidae</taxon>
        <taxon>Lottia</taxon>
    </lineage>
</organism>
<evidence type="ECO:0000256" key="1">
    <source>
        <dbReference type="ARBA" id="ARBA00004123"/>
    </source>
</evidence>
<dbReference type="HOGENOM" id="CLU_001437_1_0_1"/>
<keyword evidence="4" id="KW-0548">Nucleotidyltransferase</keyword>
<feature type="domain" description="VIT" evidence="11">
    <location>
        <begin position="364"/>
        <end position="495"/>
    </location>
</feature>
<dbReference type="Pfam" id="PF13768">
    <property type="entry name" value="VWA_3"/>
    <property type="match status" value="1"/>
</dbReference>
<evidence type="ECO:0000259" key="10">
    <source>
        <dbReference type="PROSITE" id="PS51060"/>
    </source>
</evidence>
<dbReference type="InterPro" id="IPR002035">
    <property type="entry name" value="VWF_A"/>
</dbReference>
<dbReference type="OMA" id="PHKGTMP"/>
<dbReference type="GeneID" id="20231732"/>
<proteinExistence type="predicted"/>
<evidence type="ECO:0000256" key="5">
    <source>
        <dbReference type="ARBA" id="ARBA00023027"/>
    </source>
</evidence>
<dbReference type="SMART" id="SM00609">
    <property type="entry name" value="VIT"/>
    <property type="match status" value="1"/>
</dbReference>
<dbReference type="AlphaFoldDB" id="V4BW02"/>
<dbReference type="InterPro" id="IPR036465">
    <property type="entry name" value="vWFA_dom_sf"/>
</dbReference>